<organism evidence="1 2">
    <name type="scientific">Sulfitobacter brevis</name>
    <dbReference type="NCBI Taxonomy" id="74348"/>
    <lineage>
        <taxon>Bacteria</taxon>
        <taxon>Pseudomonadati</taxon>
        <taxon>Pseudomonadota</taxon>
        <taxon>Alphaproteobacteria</taxon>
        <taxon>Rhodobacterales</taxon>
        <taxon>Roseobacteraceae</taxon>
        <taxon>Sulfitobacter</taxon>
    </lineage>
</organism>
<protein>
    <recommendedName>
        <fullName evidence="3">ABC transporter</fullName>
    </recommendedName>
</protein>
<dbReference type="InterPro" id="IPR027417">
    <property type="entry name" value="P-loop_NTPase"/>
</dbReference>
<dbReference type="OrthoDB" id="9760920at2"/>
<name>A0A1I2G5K8_9RHOB</name>
<dbReference type="EMBL" id="FOMW01000019">
    <property type="protein sequence ID" value="SFF12270.1"/>
    <property type="molecule type" value="Genomic_DNA"/>
</dbReference>
<dbReference type="Proteomes" id="UP000198977">
    <property type="component" value="Unassembled WGS sequence"/>
</dbReference>
<dbReference type="STRING" id="74348.SAMN04488523_11938"/>
<evidence type="ECO:0008006" key="3">
    <source>
        <dbReference type="Google" id="ProtNLM"/>
    </source>
</evidence>
<gene>
    <name evidence="1" type="ORF">SAMN04488523_11938</name>
</gene>
<accession>A0A1I2G5K8</accession>
<reference evidence="1 2" key="1">
    <citation type="submission" date="2016-10" db="EMBL/GenBank/DDBJ databases">
        <authorList>
            <person name="de Groot N.N."/>
        </authorList>
    </citation>
    <scope>NUCLEOTIDE SEQUENCE [LARGE SCALE GENOMIC DNA]</scope>
    <source>
        <strain evidence="1 2">DSM 11443</strain>
    </source>
</reference>
<dbReference type="Gene3D" id="3.40.50.300">
    <property type="entry name" value="P-loop containing nucleotide triphosphate hydrolases"/>
    <property type="match status" value="1"/>
</dbReference>
<sequence length="274" mass="29990">MLDDLTVTFPAASSIAITAHGEEDRRALAMLLTRELLPSHGKVEIAGQDINKLHQITIAARIGYVDATPVLFEGVLGDNINMALHRSPQHPASDPAIPLESARTGNSADPVDVPWLDFSAAEVSGSRDLQIWWHRLMRGMGLNAPLFERALDLKLDQSAYPDLSKALVDLRREIADAVSASGLAKQVSFFDEQCYNPTLPVAESLIFAMPLVPVTAQVLIDHPSFLSLLVELDLEADLLHLAADIVELLRQIFGMDGTDHPLFRKLGLHFLPIS</sequence>
<evidence type="ECO:0000313" key="1">
    <source>
        <dbReference type="EMBL" id="SFF12270.1"/>
    </source>
</evidence>
<dbReference type="AlphaFoldDB" id="A0A1I2G5K8"/>
<keyword evidence="2" id="KW-1185">Reference proteome</keyword>
<dbReference type="SUPFAM" id="SSF52540">
    <property type="entry name" value="P-loop containing nucleoside triphosphate hydrolases"/>
    <property type="match status" value="1"/>
</dbReference>
<dbReference type="RefSeq" id="WP_143092491.1">
    <property type="nucleotide sequence ID" value="NZ_FOMW01000019.1"/>
</dbReference>
<proteinExistence type="predicted"/>
<evidence type="ECO:0000313" key="2">
    <source>
        <dbReference type="Proteomes" id="UP000198977"/>
    </source>
</evidence>